<dbReference type="Pfam" id="PF02811">
    <property type="entry name" value="PHP"/>
    <property type="match status" value="1"/>
</dbReference>
<dbReference type="Gene3D" id="1.10.10.1600">
    <property type="entry name" value="Bacterial DNA polymerase III alpha subunit, thumb domain"/>
    <property type="match status" value="1"/>
</dbReference>
<dbReference type="CDD" id="cd07433">
    <property type="entry name" value="PHP_PolIIIA_DnaE1"/>
    <property type="match status" value="1"/>
</dbReference>
<dbReference type="InterPro" id="IPR029460">
    <property type="entry name" value="DNAPol_HHH"/>
</dbReference>
<dbReference type="SMART" id="SM00481">
    <property type="entry name" value="POLIIIAc"/>
    <property type="match status" value="1"/>
</dbReference>
<keyword evidence="6 11" id="KW-0548">Nucleotidyltransferase</keyword>
<dbReference type="PANTHER" id="PTHR32294">
    <property type="entry name" value="DNA POLYMERASE III SUBUNIT ALPHA"/>
    <property type="match status" value="1"/>
</dbReference>
<dbReference type="GO" id="GO:0003676">
    <property type="term" value="F:nucleic acid binding"/>
    <property type="evidence" value="ECO:0007669"/>
    <property type="project" value="InterPro"/>
</dbReference>
<dbReference type="GO" id="GO:0008408">
    <property type="term" value="F:3'-5' exonuclease activity"/>
    <property type="evidence" value="ECO:0007669"/>
    <property type="project" value="InterPro"/>
</dbReference>
<evidence type="ECO:0000256" key="9">
    <source>
        <dbReference type="ARBA" id="ARBA00049244"/>
    </source>
</evidence>
<dbReference type="InterPro" id="IPR040982">
    <property type="entry name" value="DNA_pol3_finger"/>
</dbReference>
<dbReference type="Pfam" id="PF01336">
    <property type="entry name" value="tRNA_anti-codon"/>
    <property type="match status" value="1"/>
</dbReference>
<dbReference type="Pfam" id="PF07733">
    <property type="entry name" value="DNA_pol3_alpha"/>
    <property type="match status" value="1"/>
</dbReference>
<dbReference type="InterPro" id="IPR004013">
    <property type="entry name" value="PHP_dom"/>
</dbReference>
<dbReference type="SUPFAM" id="SSF89550">
    <property type="entry name" value="PHP domain-like"/>
    <property type="match status" value="1"/>
</dbReference>
<dbReference type="EC" id="2.7.7.7" evidence="2"/>
<keyword evidence="4" id="KW-0963">Cytoplasm</keyword>
<dbReference type="SUPFAM" id="SSF50249">
    <property type="entry name" value="Nucleic acid-binding proteins"/>
    <property type="match status" value="1"/>
</dbReference>
<dbReference type="Gene3D" id="2.40.50.140">
    <property type="entry name" value="Nucleic acid-binding proteins"/>
    <property type="match status" value="1"/>
</dbReference>
<organism evidence="11 12">
    <name type="scientific">OM182 bacterium</name>
    <dbReference type="NCBI Taxonomy" id="2510334"/>
    <lineage>
        <taxon>Bacteria</taxon>
        <taxon>Pseudomonadati</taxon>
        <taxon>Pseudomonadota</taxon>
        <taxon>Gammaproteobacteria</taxon>
        <taxon>OMG group</taxon>
        <taxon>OM182 clade</taxon>
    </lineage>
</organism>
<dbReference type="AlphaFoldDB" id="A0A520S0P1"/>
<dbReference type="Gene3D" id="1.10.150.870">
    <property type="match status" value="1"/>
</dbReference>
<dbReference type="GO" id="GO:0005737">
    <property type="term" value="C:cytoplasm"/>
    <property type="evidence" value="ECO:0007669"/>
    <property type="project" value="UniProtKB-SubCell"/>
</dbReference>
<dbReference type="Pfam" id="PF20914">
    <property type="entry name" value="DNA_pol_IIIA_C"/>
    <property type="match status" value="1"/>
</dbReference>
<protein>
    <recommendedName>
        <fullName evidence="3">DNA polymerase III subunit alpha</fullName>
        <ecNumber evidence="2">2.7.7.7</ecNumber>
    </recommendedName>
</protein>
<evidence type="ECO:0000256" key="7">
    <source>
        <dbReference type="ARBA" id="ARBA00022705"/>
    </source>
</evidence>
<dbReference type="GO" id="GO:0006260">
    <property type="term" value="P:DNA replication"/>
    <property type="evidence" value="ECO:0007669"/>
    <property type="project" value="UniProtKB-KW"/>
</dbReference>
<dbReference type="InterPro" id="IPR004805">
    <property type="entry name" value="DnaE2/DnaE/PolC"/>
</dbReference>
<evidence type="ECO:0000256" key="8">
    <source>
        <dbReference type="ARBA" id="ARBA00022932"/>
    </source>
</evidence>
<dbReference type="Pfam" id="PF17657">
    <property type="entry name" value="DNA_pol3_finger"/>
    <property type="match status" value="1"/>
</dbReference>
<name>A0A520S0P1_9GAMM</name>
<gene>
    <name evidence="11" type="ORF">EVA68_05460</name>
</gene>
<dbReference type="InterPro" id="IPR041931">
    <property type="entry name" value="DNA_pol3_alpha_thumb_dom"/>
</dbReference>
<evidence type="ECO:0000313" key="11">
    <source>
        <dbReference type="EMBL" id="RZO76038.1"/>
    </source>
</evidence>
<proteinExistence type="predicted"/>
<dbReference type="InterPro" id="IPR012340">
    <property type="entry name" value="NA-bd_OB-fold"/>
</dbReference>
<reference evidence="11 12" key="1">
    <citation type="submission" date="2019-02" db="EMBL/GenBank/DDBJ databases">
        <title>Prokaryotic population dynamics and viral predation in marine succession experiment using metagenomics: the confinement effect.</title>
        <authorList>
            <person name="Haro-Moreno J.M."/>
            <person name="Rodriguez-Valera F."/>
            <person name="Lopez-Perez M."/>
        </authorList>
    </citation>
    <scope>NUCLEOTIDE SEQUENCE [LARGE SCALE GENOMIC DNA]</scope>
    <source>
        <strain evidence="11">MED-G157</strain>
    </source>
</reference>
<dbReference type="FunFam" id="1.10.10.1600:FF:000001">
    <property type="entry name" value="DNA polymerase III subunit alpha"/>
    <property type="match status" value="1"/>
</dbReference>
<comment type="subcellular location">
    <subcellularLocation>
        <location evidence="1">Cytoplasm</location>
    </subcellularLocation>
</comment>
<evidence type="ECO:0000256" key="5">
    <source>
        <dbReference type="ARBA" id="ARBA00022679"/>
    </source>
</evidence>
<evidence type="ECO:0000259" key="10">
    <source>
        <dbReference type="SMART" id="SM00481"/>
    </source>
</evidence>
<keyword evidence="7" id="KW-0235">DNA replication</keyword>
<dbReference type="EMBL" id="SHAG01000019">
    <property type="protein sequence ID" value="RZO76038.1"/>
    <property type="molecule type" value="Genomic_DNA"/>
</dbReference>
<evidence type="ECO:0000256" key="2">
    <source>
        <dbReference type="ARBA" id="ARBA00012417"/>
    </source>
</evidence>
<evidence type="ECO:0000256" key="4">
    <source>
        <dbReference type="ARBA" id="ARBA00022490"/>
    </source>
</evidence>
<dbReference type="InterPro" id="IPR049821">
    <property type="entry name" value="PolIIIA_DnaE1_PHP"/>
</dbReference>
<dbReference type="Pfam" id="PF14579">
    <property type="entry name" value="HHH_6"/>
    <property type="match status" value="1"/>
</dbReference>
<evidence type="ECO:0000256" key="1">
    <source>
        <dbReference type="ARBA" id="ARBA00004496"/>
    </source>
</evidence>
<feature type="domain" description="Polymerase/histidinol phosphatase N-terminal" evidence="10">
    <location>
        <begin position="6"/>
        <end position="73"/>
    </location>
</feature>
<dbReference type="InterPro" id="IPR011708">
    <property type="entry name" value="DNA_pol3_alpha_NTPase_dom"/>
</dbReference>
<dbReference type="GO" id="GO:0003887">
    <property type="term" value="F:DNA-directed DNA polymerase activity"/>
    <property type="evidence" value="ECO:0007669"/>
    <property type="project" value="UniProtKB-KW"/>
</dbReference>
<evidence type="ECO:0000256" key="6">
    <source>
        <dbReference type="ARBA" id="ARBA00022695"/>
    </source>
</evidence>
<dbReference type="NCBIfam" id="TIGR00594">
    <property type="entry name" value="polc"/>
    <property type="match status" value="1"/>
</dbReference>
<evidence type="ECO:0000313" key="12">
    <source>
        <dbReference type="Proteomes" id="UP000316199"/>
    </source>
</evidence>
<keyword evidence="8" id="KW-0239">DNA-directed DNA polymerase</keyword>
<accession>A0A520S0P1</accession>
<dbReference type="CDD" id="cd04485">
    <property type="entry name" value="DnaE_OBF"/>
    <property type="match status" value="1"/>
</dbReference>
<dbReference type="NCBIfam" id="NF004226">
    <property type="entry name" value="PRK05673.1"/>
    <property type="match status" value="1"/>
</dbReference>
<keyword evidence="5 11" id="KW-0808">Transferase</keyword>
<dbReference type="InterPro" id="IPR016195">
    <property type="entry name" value="Pol/histidinol_Pase-like"/>
</dbReference>
<comment type="catalytic activity">
    <reaction evidence="9">
        <text>DNA(n) + a 2'-deoxyribonucleoside 5'-triphosphate = DNA(n+1) + diphosphate</text>
        <dbReference type="Rhea" id="RHEA:22508"/>
        <dbReference type="Rhea" id="RHEA-COMP:17339"/>
        <dbReference type="Rhea" id="RHEA-COMP:17340"/>
        <dbReference type="ChEBI" id="CHEBI:33019"/>
        <dbReference type="ChEBI" id="CHEBI:61560"/>
        <dbReference type="ChEBI" id="CHEBI:173112"/>
        <dbReference type="EC" id="2.7.7.7"/>
    </reaction>
</comment>
<dbReference type="InterPro" id="IPR004365">
    <property type="entry name" value="NA-bd_OB_tRNA"/>
</dbReference>
<dbReference type="PANTHER" id="PTHR32294:SF0">
    <property type="entry name" value="DNA POLYMERASE III SUBUNIT ALPHA"/>
    <property type="match status" value="1"/>
</dbReference>
<dbReference type="InterPro" id="IPR048472">
    <property type="entry name" value="DNA_pol_IIIA_C"/>
</dbReference>
<sequence>MHASFIHLRVHSEYSIRDGIVRIKPLIKAVVDGSMPAIALNDDNNLFALVKFYKAAQDLGVKPIISVDVMVASREANDPPCPLTLFARDEIGYRNLSQLISKSYVEGQDDHYIYLKREWVVSHSEGLLALSAGKDGEVGRALLGGKTEYATSLVREWMEVFPDAFYLELHRTGRDGEEDYNAAAVDLALALGCPVVATNQVRFLVQEDYEAHEARVCIHEGTTLNDTRRERRYSREQYLKTPEQMVELFADIPEAIANTIEIARRCNVNLDLGNNYMPAYPVPAGYTAESYLVEVTKSGLEDRLSQSDEPIDRSLYIERLDYELSVINKMGFAGYFLIVMEFIQWAKDHDIPVGPGRGSGAGSLVAYSLLITNIDPLEFDLLFERFLNPERVSLPDFDIDFCIEGRDRVIQHVSELYGRDAVSQIITFGTMAAKAVVRDVARVQGKPYGLADRLSKMIPFEPGMTLNKAMQDEAVLADFVANNDEAEEIMEMAFRLEGLTRNVGKHAGGVVIAPTCLTDFTPVYCDVAGQNMMTQFDMLDVEQVGLVKFDFLGLRTLTIIDCAVNSINNARAIEGKQKVDIDEIPLEDALVYADLQEGKTTAVFQLESRGMKDMLKKVKPNRFADIVALVALYRPGPMQLADDFVKRKHGIEEVDYLHPRLESVLEDTYGVMLYQEQVMQIAQVLAGYSLAEADILRKAMGKKKPEEMATQREIFIAGALKNGVDKDHSAQIFNLMERFAGYGFNKPHSVGYALVAYQTAWLKHYFPSDFMASVLSADMQNTDKVVINIEEAHSMGLKINPPSINKGLFRFAANNNGEINYGLGAIKGLGEGPVDAIVGERQRGGTFTDLYEFCERVGVLKVNRRTVEALIGSGALDELVTLTENIDSCRALLFANQKDALKVAEQKARNVDSGVSDLFGEDMMIVSDEKGPYKNFDPMQGFSLNDRLTKEKETLGFYLTAHPLDVYGQELGFLAKSSIAELRKGSDEQVIVGLVVGVRVTKSRRGENLAFLTLDDKTGRIEVSIYSELYDKNFDLLKKDTVLMVKGNTTTDDFTDDLKMRATNVLSIEEARLRSAKKLKLNVDQSVLEVDFAQELAAILEPFKGANGQGCLVVVKYCRSEASVEVVFGEEWRVRPSDELMHDLRNRYGLRRVNLDY</sequence>
<dbReference type="Gene3D" id="3.20.20.140">
    <property type="entry name" value="Metal-dependent hydrolases"/>
    <property type="match status" value="1"/>
</dbReference>
<comment type="caution">
    <text evidence="11">The sequence shown here is derived from an EMBL/GenBank/DDBJ whole genome shotgun (WGS) entry which is preliminary data.</text>
</comment>
<dbReference type="InterPro" id="IPR003141">
    <property type="entry name" value="Pol/His_phosphatase_N"/>
</dbReference>
<evidence type="ECO:0000256" key="3">
    <source>
        <dbReference type="ARBA" id="ARBA00019114"/>
    </source>
</evidence>
<dbReference type="Proteomes" id="UP000316199">
    <property type="component" value="Unassembled WGS sequence"/>
</dbReference>